<name>R0LFT0_ANAPL</name>
<feature type="compositionally biased region" description="Low complexity" evidence="1">
    <location>
        <begin position="50"/>
        <end position="66"/>
    </location>
</feature>
<feature type="region of interest" description="Disordered" evidence="1">
    <location>
        <begin position="336"/>
        <end position="365"/>
    </location>
</feature>
<feature type="compositionally biased region" description="Polar residues" evidence="1">
    <location>
        <begin position="1"/>
        <end position="12"/>
    </location>
</feature>
<feature type="region of interest" description="Disordered" evidence="1">
    <location>
        <begin position="1017"/>
        <end position="1038"/>
    </location>
</feature>
<keyword evidence="3" id="KW-1185">Reference proteome</keyword>
<organism evidence="2 3">
    <name type="scientific">Anas platyrhynchos</name>
    <name type="common">Mallard</name>
    <name type="synonym">Anas boschas</name>
    <dbReference type="NCBI Taxonomy" id="8839"/>
    <lineage>
        <taxon>Eukaryota</taxon>
        <taxon>Metazoa</taxon>
        <taxon>Chordata</taxon>
        <taxon>Craniata</taxon>
        <taxon>Vertebrata</taxon>
        <taxon>Euteleostomi</taxon>
        <taxon>Archelosauria</taxon>
        <taxon>Archosauria</taxon>
        <taxon>Dinosauria</taxon>
        <taxon>Saurischia</taxon>
        <taxon>Theropoda</taxon>
        <taxon>Coelurosauria</taxon>
        <taxon>Aves</taxon>
        <taxon>Neognathae</taxon>
        <taxon>Galloanserae</taxon>
        <taxon>Anseriformes</taxon>
        <taxon>Anatidae</taxon>
        <taxon>Anatinae</taxon>
        <taxon>Anas</taxon>
    </lineage>
</organism>
<dbReference type="Proteomes" id="UP000296049">
    <property type="component" value="Unassembled WGS sequence"/>
</dbReference>
<dbReference type="EMBL" id="KB742781">
    <property type="protein sequence ID" value="EOB04509.1"/>
    <property type="molecule type" value="Genomic_DNA"/>
</dbReference>
<accession>R0LFT0</accession>
<feature type="region of interest" description="Disordered" evidence="1">
    <location>
        <begin position="739"/>
        <end position="767"/>
    </location>
</feature>
<feature type="compositionally biased region" description="Polar residues" evidence="1">
    <location>
        <begin position="739"/>
        <end position="753"/>
    </location>
</feature>
<feature type="compositionally biased region" description="Polar residues" evidence="1">
    <location>
        <begin position="33"/>
        <end position="49"/>
    </location>
</feature>
<proteinExistence type="predicted"/>
<gene>
    <name evidence="2" type="ORF">Anapl_01420</name>
</gene>
<evidence type="ECO:0000313" key="3">
    <source>
        <dbReference type="Proteomes" id="UP000296049"/>
    </source>
</evidence>
<feature type="compositionally biased region" description="Polar residues" evidence="1">
    <location>
        <begin position="67"/>
        <end position="80"/>
    </location>
</feature>
<evidence type="ECO:0000256" key="1">
    <source>
        <dbReference type="SAM" id="MobiDB-lite"/>
    </source>
</evidence>
<feature type="compositionally biased region" description="Low complexity" evidence="1">
    <location>
        <begin position="1025"/>
        <end position="1038"/>
    </location>
</feature>
<evidence type="ECO:0000313" key="2">
    <source>
        <dbReference type="EMBL" id="EOB04509.1"/>
    </source>
</evidence>
<dbReference type="AlphaFoldDB" id="R0LFT0"/>
<sequence length="1061" mass="116772">MRAMKTYSTSENLGRCRERSGVSAGEKIKASPQAFSTQCPSATMVNSPTASPAGDQGAAQGPQGSSRHTPVETSVKSTEVTPTDMKRIWSGPGVQRCNIHVEELEKVAFILEPAIKDVFRDCLDFILPAAKEGSFINCCHHSLQEVELTGNLYSVQQSHDEHCRLQTAPKISSDTMQLPYQLAHVAGDMRQQKSRSNNITLTAEDEMNTLSNFMLRARTFRKQVEGFSALASACTSHSAQMGLSHLNDSELLQAQARRSGSSTHAAALLGQQLSQASTSCLEMTDCEGAGRAFVSFSPLLSLKQEKFKFVFALEEEEGSQKAVLREAAEAEWENCPGDASVNRAGKAPALRDGEEELHDASDPRLSWPSHAGWAAQQTCTTSAEMHTAQNADVMHTLPKTSSVLLFGWIISQKHCNSHMSIGAGAKEVIIVNYCRGERAGANQHFKRLENLPKTYLKSHNQNKREQISLYGQVACLLAPGSLSTFRQWKAERPRFSRNALEIGNQLWSEPKDCDAFLPAQVRAEYFLRLDELFKCLAKPFNFGKDKGFLKPQQYLMRHLNPEVATNNYIRTTVWYLALSDVFTLIAPVIQSNKSYNQIERVKKMGWCITTNKSACLIFEVSCDNTELIFGTAHRCMEGNRLGQHQCKSSVLQKARADLHPGPAVGHGPFPRAPSPAFTPPFTEPISFIAVAILHQVYVALLMSLTKEIISILLHIWEQKIGKTIVSRNHLHFASHLGAENSSKTLTPNPNLRGTGTPLPLSPQQNQKHGKAFDSTHLARLMQTQPLRALEIVLLSWKGKPLTAVRGAAWLQSWGLRIHHERFLLVEEEKSKAGGCMLSAGALHIILENSTHQTLNESSAARSLLFLGLLADEEEHGGARCLSGSSSLRGQGPRQVRVTTAPSVGSSTSCCFALMAQSRTNSALAGAGGYSVTSDFNPHPVSSTQHCYHNHVWVLRMLLQCPSLLFTATYTQTIINLLLTCLALWCLGGFETQTIINLLLSCLALSCLGGFESQSGKDRAAGAVTPQHQDPPQQSQQETPLHFHVQIHESDFMNRSLKYCKS</sequence>
<feature type="region of interest" description="Disordered" evidence="1">
    <location>
        <begin position="1"/>
        <end position="80"/>
    </location>
</feature>
<protein>
    <submittedName>
        <fullName evidence="2">Uncharacterized protein</fullName>
    </submittedName>
</protein>
<reference evidence="3" key="1">
    <citation type="journal article" date="2013" name="Nat. Genet.">
        <title>The duck genome and transcriptome provide insight into an avian influenza virus reservoir species.</title>
        <authorList>
            <person name="Huang Y."/>
            <person name="Li Y."/>
            <person name="Burt D.W."/>
            <person name="Chen H."/>
            <person name="Zhang Y."/>
            <person name="Qian W."/>
            <person name="Kim H."/>
            <person name="Gan S."/>
            <person name="Zhao Y."/>
            <person name="Li J."/>
            <person name="Yi K."/>
            <person name="Feng H."/>
            <person name="Zhu P."/>
            <person name="Li B."/>
            <person name="Liu Q."/>
            <person name="Fairley S."/>
            <person name="Magor K.E."/>
            <person name="Du Z."/>
            <person name="Hu X."/>
            <person name="Goodman L."/>
            <person name="Tafer H."/>
            <person name="Vignal A."/>
            <person name="Lee T."/>
            <person name="Kim K.W."/>
            <person name="Sheng Z."/>
            <person name="An Y."/>
            <person name="Searle S."/>
            <person name="Herrero J."/>
            <person name="Groenen M.A."/>
            <person name="Crooijmans R.P."/>
            <person name="Faraut T."/>
            <person name="Cai Q."/>
            <person name="Webster R.G."/>
            <person name="Aldridge J.R."/>
            <person name="Warren W.C."/>
            <person name="Bartschat S."/>
            <person name="Kehr S."/>
            <person name="Marz M."/>
            <person name="Stadler P.F."/>
            <person name="Smith J."/>
            <person name="Kraus R.H."/>
            <person name="Zhao Y."/>
            <person name="Ren L."/>
            <person name="Fei J."/>
            <person name="Morisson M."/>
            <person name="Kaiser P."/>
            <person name="Griffin D.K."/>
            <person name="Rao M."/>
            <person name="Pitel F."/>
            <person name="Wang J."/>
            <person name="Li N."/>
        </authorList>
    </citation>
    <scope>NUCLEOTIDE SEQUENCE [LARGE SCALE GENOMIC DNA]</scope>
</reference>